<organism evidence="2 3">
    <name type="scientific">Phytophthora citrophthora</name>
    <dbReference type="NCBI Taxonomy" id="4793"/>
    <lineage>
        <taxon>Eukaryota</taxon>
        <taxon>Sar</taxon>
        <taxon>Stramenopiles</taxon>
        <taxon>Oomycota</taxon>
        <taxon>Peronosporomycetes</taxon>
        <taxon>Peronosporales</taxon>
        <taxon>Peronosporaceae</taxon>
        <taxon>Phytophthora</taxon>
    </lineage>
</organism>
<comment type="caution">
    <text evidence="2">The sequence shown here is derived from an EMBL/GenBank/DDBJ whole genome shotgun (WGS) entry which is preliminary data.</text>
</comment>
<protein>
    <submittedName>
        <fullName evidence="2">Uncharacterized protein</fullName>
    </submittedName>
</protein>
<reference evidence="2" key="1">
    <citation type="submission" date="2023-08" db="EMBL/GenBank/DDBJ databases">
        <title>Reference Genome Resource for the Citrus Pathogen Phytophthora citrophthora.</title>
        <authorList>
            <person name="Moller H."/>
            <person name="Coetzee B."/>
            <person name="Rose L.J."/>
            <person name="Van Niekerk J.M."/>
        </authorList>
    </citation>
    <scope>NUCLEOTIDE SEQUENCE</scope>
    <source>
        <strain evidence="2">STE-U-9442</strain>
    </source>
</reference>
<evidence type="ECO:0000256" key="1">
    <source>
        <dbReference type="SAM" id="SignalP"/>
    </source>
</evidence>
<accession>A0AAD9GU24</accession>
<evidence type="ECO:0000313" key="2">
    <source>
        <dbReference type="EMBL" id="KAK1944610.1"/>
    </source>
</evidence>
<name>A0AAD9GU24_9STRA</name>
<dbReference type="AlphaFoldDB" id="A0AAD9GU24"/>
<gene>
    <name evidence="2" type="ORF">P3T76_004522</name>
</gene>
<proteinExistence type="predicted"/>
<keyword evidence="3" id="KW-1185">Reference proteome</keyword>
<feature type="chain" id="PRO_5042184353" evidence="1">
    <location>
        <begin position="20"/>
        <end position="70"/>
    </location>
</feature>
<dbReference type="EMBL" id="JASMQC010000006">
    <property type="protein sequence ID" value="KAK1944610.1"/>
    <property type="molecule type" value="Genomic_DNA"/>
</dbReference>
<feature type="signal peptide" evidence="1">
    <location>
        <begin position="1"/>
        <end position="19"/>
    </location>
</feature>
<keyword evidence="1" id="KW-0732">Signal</keyword>
<sequence>MIRFVLLLFVAVLPWLLLCETPSEWKSLSWWKGRQLAISLDTWPEPDIDTDECMTRYRDAKHNEICVISR</sequence>
<evidence type="ECO:0000313" key="3">
    <source>
        <dbReference type="Proteomes" id="UP001259832"/>
    </source>
</evidence>
<dbReference type="Proteomes" id="UP001259832">
    <property type="component" value="Unassembled WGS sequence"/>
</dbReference>